<dbReference type="OrthoDB" id="428850at2759"/>
<proteinExistence type="predicted"/>
<sequence>MKPVLPLTTAMLKVHNYMDMLVNGYYQSSSPHDKRELNQALARFLFSKDPESRSAAKMNLLQNLRFEEDLIQVIPDDFCILPKHMVKLLALPNNVGYDEENYKEIYGIFKNPKTINKENVTSLLIQLSGLMNSRELCHKSHDDNIWIYFTANLDLDAPNESVVRKLTINILYKWAVASHHFVATLQAMLRFLNF</sequence>
<reference evidence="1 2" key="1">
    <citation type="submission" date="2015-04" db="EMBL/GenBank/DDBJ databases">
        <authorList>
            <person name="Syromyatnikov M.Y."/>
            <person name="Popov V.N."/>
        </authorList>
    </citation>
    <scope>NUCLEOTIDE SEQUENCE [LARGE SCALE GENOMIC DNA]</scope>
</reference>
<dbReference type="AlphaFoldDB" id="A0A1J1HYY7"/>
<organism evidence="1 2">
    <name type="scientific">Clunio marinus</name>
    <dbReference type="NCBI Taxonomy" id="568069"/>
    <lineage>
        <taxon>Eukaryota</taxon>
        <taxon>Metazoa</taxon>
        <taxon>Ecdysozoa</taxon>
        <taxon>Arthropoda</taxon>
        <taxon>Hexapoda</taxon>
        <taxon>Insecta</taxon>
        <taxon>Pterygota</taxon>
        <taxon>Neoptera</taxon>
        <taxon>Endopterygota</taxon>
        <taxon>Diptera</taxon>
        <taxon>Nematocera</taxon>
        <taxon>Chironomoidea</taxon>
        <taxon>Chironomidae</taxon>
        <taxon>Clunio</taxon>
    </lineage>
</organism>
<dbReference type="Proteomes" id="UP000183832">
    <property type="component" value="Unassembled WGS sequence"/>
</dbReference>
<protein>
    <submittedName>
        <fullName evidence="1">CLUMA_CG006462, isoform A</fullName>
    </submittedName>
</protein>
<evidence type="ECO:0000313" key="1">
    <source>
        <dbReference type="EMBL" id="CRK92762.1"/>
    </source>
</evidence>
<dbReference type="EMBL" id="CVRI01000035">
    <property type="protein sequence ID" value="CRK92762.1"/>
    <property type="molecule type" value="Genomic_DNA"/>
</dbReference>
<name>A0A1J1HYY7_9DIPT</name>
<accession>A0A1J1HYY7</accession>
<keyword evidence="2" id="KW-1185">Reference proteome</keyword>
<gene>
    <name evidence="1" type="ORF">CLUMA_CG006462</name>
</gene>
<evidence type="ECO:0000313" key="2">
    <source>
        <dbReference type="Proteomes" id="UP000183832"/>
    </source>
</evidence>